<reference evidence="1 2" key="1">
    <citation type="submission" date="2020-12" db="EMBL/GenBank/DDBJ databases">
        <authorList>
            <person name="Zhou J."/>
        </authorList>
    </citation>
    <scope>NUCLEOTIDE SEQUENCE [LARGE SCALE GENOMIC DNA]</scope>
    <source>
        <strain evidence="1 2">CCUG 61299</strain>
    </source>
</reference>
<keyword evidence="2" id="KW-1185">Reference proteome</keyword>
<dbReference type="Proteomes" id="UP000595895">
    <property type="component" value="Chromosome"/>
</dbReference>
<dbReference type="AlphaFoldDB" id="A0A7T7M8J9"/>
<name>A0A7T7M8J9_9ACTO</name>
<evidence type="ECO:0000313" key="1">
    <source>
        <dbReference type="EMBL" id="QQM66679.1"/>
    </source>
</evidence>
<sequence>MRDAEDGSFTTCFFDVAGFSTSSTVQALGHEPNGYFWEGVVRWLVDRGELPDVQTDPEGTMFYAYGDRADTEQLATCLMRYLTDDEAITALVTAADAVGFDFDDDLR</sequence>
<dbReference type="RefSeq" id="WP_200274769.1">
    <property type="nucleotide sequence ID" value="NZ_CP066802.1"/>
</dbReference>
<dbReference type="KEGG" id="awe:JG540_06150"/>
<proteinExistence type="predicted"/>
<dbReference type="EMBL" id="CP066802">
    <property type="protein sequence ID" value="QQM66679.1"/>
    <property type="molecule type" value="Genomic_DNA"/>
</dbReference>
<gene>
    <name evidence="1" type="ORF">JG540_06150</name>
</gene>
<protein>
    <submittedName>
        <fullName evidence="1">Uncharacterized protein</fullName>
    </submittedName>
</protein>
<accession>A0A7T7M8J9</accession>
<evidence type="ECO:0000313" key="2">
    <source>
        <dbReference type="Proteomes" id="UP000595895"/>
    </source>
</evidence>
<organism evidence="1 2">
    <name type="scientific">Actinomyces weissii</name>
    <dbReference type="NCBI Taxonomy" id="675090"/>
    <lineage>
        <taxon>Bacteria</taxon>
        <taxon>Bacillati</taxon>
        <taxon>Actinomycetota</taxon>
        <taxon>Actinomycetes</taxon>
        <taxon>Actinomycetales</taxon>
        <taxon>Actinomycetaceae</taxon>
        <taxon>Actinomyces</taxon>
    </lineage>
</organism>